<dbReference type="Proteomes" id="UP001596439">
    <property type="component" value="Unassembled WGS sequence"/>
</dbReference>
<keyword evidence="2" id="KW-1185">Reference proteome</keyword>
<dbReference type="Gene3D" id="1.10.150.20">
    <property type="entry name" value="5' to 3' exonuclease, C-terminal subdomain"/>
    <property type="match status" value="1"/>
</dbReference>
<gene>
    <name evidence="1" type="ORF">ACFQO8_00560</name>
</gene>
<evidence type="ECO:0000313" key="2">
    <source>
        <dbReference type="Proteomes" id="UP001596439"/>
    </source>
</evidence>
<dbReference type="RefSeq" id="WP_214786011.1">
    <property type="nucleotide sequence ID" value="NZ_JANIEL010000030.1"/>
</dbReference>
<name>A0ABW2PGR1_9BACL</name>
<dbReference type="SUPFAM" id="SSF47789">
    <property type="entry name" value="C-terminal domain of RNA polymerase alpha subunit"/>
    <property type="match status" value="1"/>
</dbReference>
<comment type="caution">
    <text evidence="1">The sequence shown here is derived from an EMBL/GenBank/DDBJ whole genome shotgun (WGS) entry which is preliminary data.</text>
</comment>
<organism evidence="1 2">
    <name type="scientific">Exiguobacterium aestuarii</name>
    <dbReference type="NCBI Taxonomy" id="273527"/>
    <lineage>
        <taxon>Bacteria</taxon>
        <taxon>Bacillati</taxon>
        <taxon>Bacillota</taxon>
        <taxon>Bacilli</taxon>
        <taxon>Bacillales</taxon>
        <taxon>Bacillales Family XII. Incertae Sedis</taxon>
        <taxon>Exiguobacterium</taxon>
    </lineage>
</organism>
<reference evidence="2" key="1">
    <citation type="journal article" date="2019" name="Int. J. Syst. Evol. Microbiol.">
        <title>The Global Catalogue of Microorganisms (GCM) 10K type strain sequencing project: providing services to taxonomists for standard genome sequencing and annotation.</title>
        <authorList>
            <consortium name="The Broad Institute Genomics Platform"/>
            <consortium name="The Broad Institute Genome Sequencing Center for Infectious Disease"/>
            <person name="Wu L."/>
            <person name="Ma J."/>
        </authorList>
    </citation>
    <scope>NUCLEOTIDE SEQUENCE [LARGE SCALE GENOMIC DNA]</scope>
    <source>
        <strain evidence="2">CCUG 55590</strain>
    </source>
</reference>
<evidence type="ECO:0000313" key="1">
    <source>
        <dbReference type="EMBL" id="MFC7388609.1"/>
    </source>
</evidence>
<sequence>MIALPKLAAPARRALASKGIESLSQLCHYTRHEVENWHGIGPNAINILQMELTKHHLAFKEEEPST</sequence>
<proteinExistence type="predicted"/>
<accession>A0ABW2PGR1</accession>
<dbReference type="EMBL" id="JBHTCE010000001">
    <property type="protein sequence ID" value="MFC7388609.1"/>
    <property type="molecule type" value="Genomic_DNA"/>
</dbReference>
<evidence type="ECO:0008006" key="3">
    <source>
        <dbReference type="Google" id="ProtNLM"/>
    </source>
</evidence>
<protein>
    <recommendedName>
        <fullName evidence="3">RNA polymerase alpha subunit C-terminal domain-containing protein</fullName>
    </recommendedName>
</protein>